<dbReference type="Proteomes" id="UP001194468">
    <property type="component" value="Unassembled WGS sequence"/>
</dbReference>
<sequence length="56" mass="6359">ETETNTGNHFAFVHDLRFTTRVPLERTGRPYNCLTPTPNLDLGFEPILNPPSNYSP</sequence>
<name>A0AAD4GJU4_BOLED</name>
<feature type="non-terminal residue" evidence="1">
    <location>
        <position position="56"/>
    </location>
</feature>
<proteinExistence type="predicted"/>
<protein>
    <submittedName>
        <fullName evidence="1">Uncharacterized protein</fullName>
    </submittedName>
</protein>
<accession>A0AAD4GJU4</accession>
<reference evidence="1" key="1">
    <citation type="submission" date="2019-10" db="EMBL/GenBank/DDBJ databases">
        <authorList>
            <consortium name="DOE Joint Genome Institute"/>
            <person name="Kuo A."/>
            <person name="Miyauchi S."/>
            <person name="Kiss E."/>
            <person name="Drula E."/>
            <person name="Kohler A."/>
            <person name="Sanchez-Garcia M."/>
            <person name="Andreopoulos B."/>
            <person name="Barry K.W."/>
            <person name="Bonito G."/>
            <person name="Buee M."/>
            <person name="Carver A."/>
            <person name="Chen C."/>
            <person name="Cichocki N."/>
            <person name="Clum A."/>
            <person name="Culley D."/>
            <person name="Crous P.W."/>
            <person name="Fauchery L."/>
            <person name="Girlanda M."/>
            <person name="Hayes R."/>
            <person name="Keri Z."/>
            <person name="LaButti K."/>
            <person name="Lipzen A."/>
            <person name="Lombard V."/>
            <person name="Magnuson J."/>
            <person name="Maillard F."/>
            <person name="Morin E."/>
            <person name="Murat C."/>
            <person name="Nolan M."/>
            <person name="Ohm R."/>
            <person name="Pangilinan J."/>
            <person name="Pereira M."/>
            <person name="Perotto S."/>
            <person name="Peter M."/>
            <person name="Riley R."/>
            <person name="Sitrit Y."/>
            <person name="Stielow B."/>
            <person name="Szollosi G."/>
            <person name="Zifcakova L."/>
            <person name="Stursova M."/>
            <person name="Spatafora J.W."/>
            <person name="Tedersoo L."/>
            <person name="Vaario L.-M."/>
            <person name="Yamada A."/>
            <person name="Yan M."/>
            <person name="Wang P."/>
            <person name="Xu J."/>
            <person name="Bruns T."/>
            <person name="Baldrian P."/>
            <person name="Vilgalys R."/>
            <person name="Henrissat B."/>
            <person name="Grigoriev I.V."/>
            <person name="Hibbett D."/>
            <person name="Nagy L.G."/>
            <person name="Martin F.M."/>
        </authorList>
    </citation>
    <scope>NUCLEOTIDE SEQUENCE</scope>
    <source>
        <strain evidence="1">BED1</strain>
    </source>
</reference>
<comment type="caution">
    <text evidence="1">The sequence shown here is derived from an EMBL/GenBank/DDBJ whole genome shotgun (WGS) entry which is preliminary data.</text>
</comment>
<organism evidence="1 2">
    <name type="scientific">Boletus edulis BED1</name>
    <dbReference type="NCBI Taxonomy" id="1328754"/>
    <lineage>
        <taxon>Eukaryota</taxon>
        <taxon>Fungi</taxon>
        <taxon>Dikarya</taxon>
        <taxon>Basidiomycota</taxon>
        <taxon>Agaricomycotina</taxon>
        <taxon>Agaricomycetes</taxon>
        <taxon>Agaricomycetidae</taxon>
        <taxon>Boletales</taxon>
        <taxon>Boletineae</taxon>
        <taxon>Boletaceae</taxon>
        <taxon>Boletoideae</taxon>
        <taxon>Boletus</taxon>
    </lineage>
</organism>
<dbReference type="AlphaFoldDB" id="A0AAD4GJU4"/>
<evidence type="ECO:0000313" key="1">
    <source>
        <dbReference type="EMBL" id="KAF8449251.1"/>
    </source>
</evidence>
<keyword evidence="2" id="KW-1185">Reference proteome</keyword>
<dbReference type="EMBL" id="WHUW01000003">
    <property type="protein sequence ID" value="KAF8449251.1"/>
    <property type="molecule type" value="Genomic_DNA"/>
</dbReference>
<evidence type="ECO:0000313" key="2">
    <source>
        <dbReference type="Proteomes" id="UP001194468"/>
    </source>
</evidence>
<reference evidence="1" key="2">
    <citation type="journal article" date="2020" name="Nat. Commun.">
        <title>Large-scale genome sequencing of mycorrhizal fungi provides insights into the early evolution of symbiotic traits.</title>
        <authorList>
            <person name="Miyauchi S."/>
            <person name="Kiss E."/>
            <person name="Kuo A."/>
            <person name="Drula E."/>
            <person name="Kohler A."/>
            <person name="Sanchez-Garcia M."/>
            <person name="Morin E."/>
            <person name="Andreopoulos B."/>
            <person name="Barry K.W."/>
            <person name="Bonito G."/>
            <person name="Buee M."/>
            <person name="Carver A."/>
            <person name="Chen C."/>
            <person name="Cichocki N."/>
            <person name="Clum A."/>
            <person name="Culley D."/>
            <person name="Crous P.W."/>
            <person name="Fauchery L."/>
            <person name="Girlanda M."/>
            <person name="Hayes R.D."/>
            <person name="Keri Z."/>
            <person name="LaButti K."/>
            <person name="Lipzen A."/>
            <person name="Lombard V."/>
            <person name="Magnuson J."/>
            <person name="Maillard F."/>
            <person name="Murat C."/>
            <person name="Nolan M."/>
            <person name="Ohm R.A."/>
            <person name="Pangilinan J."/>
            <person name="Pereira M.F."/>
            <person name="Perotto S."/>
            <person name="Peter M."/>
            <person name="Pfister S."/>
            <person name="Riley R."/>
            <person name="Sitrit Y."/>
            <person name="Stielow J.B."/>
            <person name="Szollosi G."/>
            <person name="Zifcakova L."/>
            <person name="Stursova M."/>
            <person name="Spatafora J.W."/>
            <person name="Tedersoo L."/>
            <person name="Vaario L.M."/>
            <person name="Yamada A."/>
            <person name="Yan M."/>
            <person name="Wang P."/>
            <person name="Xu J."/>
            <person name="Bruns T."/>
            <person name="Baldrian P."/>
            <person name="Vilgalys R."/>
            <person name="Dunand C."/>
            <person name="Henrissat B."/>
            <person name="Grigoriev I.V."/>
            <person name="Hibbett D."/>
            <person name="Nagy L.G."/>
            <person name="Martin F.M."/>
        </authorList>
    </citation>
    <scope>NUCLEOTIDE SEQUENCE</scope>
    <source>
        <strain evidence="1">BED1</strain>
    </source>
</reference>
<gene>
    <name evidence="1" type="ORF">L210DRAFT_3524174</name>
</gene>